<dbReference type="STRING" id="1817863.A2Y62_15455"/>
<evidence type="ECO:0000256" key="2">
    <source>
        <dbReference type="ARBA" id="ARBA00022692"/>
    </source>
</evidence>
<evidence type="ECO:0000256" key="6">
    <source>
        <dbReference type="SAM" id="Phobius"/>
    </source>
</evidence>
<dbReference type="Gene3D" id="3.30.1150.10">
    <property type="match status" value="1"/>
</dbReference>
<dbReference type="SUPFAM" id="SSF74653">
    <property type="entry name" value="TolA/TonB C-terminal domain"/>
    <property type="match status" value="1"/>
</dbReference>
<evidence type="ECO:0000256" key="1">
    <source>
        <dbReference type="ARBA" id="ARBA00004167"/>
    </source>
</evidence>
<sequence length="306" mass="34503">MTQTMLLPSKRDRIIYYAFVIAFLLHIILFYTGVRYPELFASILAPNQALTLNPQSQPLEFTFVDVPEKNVPIKQLNRDALASDRDRISAAKQPDHFDPRANNLPEMHGDSKNLVIERPQVPQVVPKEMPPVEKQDAGEEIAKGEDVPDNGMEMKKGKPDGIDQKKLSESLKNLDKYIARNELRSNPVSSYEPEMPPDSDLWLDTQGVDLGPWARQVHIRVRNNWIIPLAAKLGFKGKVSIDFEVLRNGTIKNLFITTESGVMAFNQAALNALAMSNPLPPLPAVYPKPILKGRFSFYYNVSPNEK</sequence>
<dbReference type="Pfam" id="PF13103">
    <property type="entry name" value="TonB_2"/>
    <property type="match status" value="1"/>
</dbReference>
<dbReference type="GO" id="GO:0055085">
    <property type="term" value="P:transmembrane transport"/>
    <property type="evidence" value="ECO:0007669"/>
    <property type="project" value="InterPro"/>
</dbReference>
<dbReference type="InterPro" id="IPR037682">
    <property type="entry name" value="TonB_C"/>
</dbReference>
<feature type="region of interest" description="Disordered" evidence="5">
    <location>
        <begin position="143"/>
        <end position="164"/>
    </location>
</feature>
<name>A0A1F5VKS1_9BACT</name>
<comment type="caution">
    <text evidence="8">The sequence shown here is derived from an EMBL/GenBank/DDBJ whole genome shotgun (WGS) entry which is preliminary data.</text>
</comment>
<dbReference type="AlphaFoldDB" id="A0A1F5VKS1"/>
<evidence type="ECO:0000256" key="3">
    <source>
        <dbReference type="ARBA" id="ARBA00022989"/>
    </source>
</evidence>
<feature type="domain" description="TonB C-terminal" evidence="7">
    <location>
        <begin position="211"/>
        <end position="306"/>
    </location>
</feature>
<keyword evidence="2 6" id="KW-0812">Transmembrane</keyword>
<organism evidence="8 9">
    <name type="scientific">Candidatus Fischerbacteria bacterium RBG_13_37_8</name>
    <dbReference type="NCBI Taxonomy" id="1817863"/>
    <lineage>
        <taxon>Bacteria</taxon>
        <taxon>Candidatus Fischeribacteriota</taxon>
    </lineage>
</organism>
<protein>
    <recommendedName>
        <fullName evidence="7">TonB C-terminal domain-containing protein</fullName>
    </recommendedName>
</protein>
<evidence type="ECO:0000313" key="9">
    <source>
        <dbReference type="Proteomes" id="UP000178943"/>
    </source>
</evidence>
<accession>A0A1F5VKS1</accession>
<dbReference type="InterPro" id="IPR006260">
    <property type="entry name" value="TonB/TolA_C"/>
</dbReference>
<gene>
    <name evidence="8" type="ORF">A2Y62_15455</name>
</gene>
<keyword evidence="3 6" id="KW-1133">Transmembrane helix</keyword>
<evidence type="ECO:0000313" key="8">
    <source>
        <dbReference type="EMBL" id="OGF64057.1"/>
    </source>
</evidence>
<evidence type="ECO:0000256" key="5">
    <source>
        <dbReference type="SAM" id="MobiDB-lite"/>
    </source>
</evidence>
<dbReference type="EMBL" id="MFGW01000141">
    <property type="protein sequence ID" value="OGF64057.1"/>
    <property type="molecule type" value="Genomic_DNA"/>
</dbReference>
<feature type="transmembrane region" description="Helical" evidence="6">
    <location>
        <begin position="14"/>
        <end position="34"/>
    </location>
</feature>
<dbReference type="PROSITE" id="PS52015">
    <property type="entry name" value="TONB_CTD"/>
    <property type="match status" value="1"/>
</dbReference>
<dbReference type="NCBIfam" id="TIGR01352">
    <property type="entry name" value="tonB_Cterm"/>
    <property type="match status" value="1"/>
</dbReference>
<proteinExistence type="predicted"/>
<evidence type="ECO:0000259" key="7">
    <source>
        <dbReference type="PROSITE" id="PS52015"/>
    </source>
</evidence>
<dbReference type="GO" id="GO:0016020">
    <property type="term" value="C:membrane"/>
    <property type="evidence" value="ECO:0007669"/>
    <property type="project" value="UniProtKB-SubCell"/>
</dbReference>
<dbReference type="Proteomes" id="UP000178943">
    <property type="component" value="Unassembled WGS sequence"/>
</dbReference>
<reference evidence="8 9" key="1">
    <citation type="journal article" date="2016" name="Nat. Commun.">
        <title>Thousands of microbial genomes shed light on interconnected biogeochemical processes in an aquifer system.</title>
        <authorList>
            <person name="Anantharaman K."/>
            <person name="Brown C.T."/>
            <person name="Hug L.A."/>
            <person name="Sharon I."/>
            <person name="Castelle C.J."/>
            <person name="Probst A.J."/>
            <person name="Thomas B.C."/>
            <person name="Singh A."/>
            <person name="Wilkins M.J."/>
            <person name="Karaoz U."/>
            <person name="Brodie E.L."/>
            <person name="Williams K.H."/>
            <person name="Hubbard S.S."/>
            <person name="Banfield J.F."/>
        </authorList>
    </citation>
    <scope>NUCLEOTIDE SEQUENCE [LARGE SCALE GENOMIC DNA]</scope>
</reference>
<keyword evidence="4 6" id="KW-0472">Membrane</keyword>
<comment type="subcellular location">
    <subcellularLocation>
        <location evidence="1">Membrane</location>
        <topology evidence="1">Single-pass membrane protein</topology>
    </subcellularLocation>
</comment>
<evidence type="ECO:0000256" key="4">
    <source>
        <dbReference type="ARBA" id="ARBA00023136"/>
    </source>
</evidence>